<evidence type="ECO:0000256" key="2">
    <source>
        <dbReference type="SAM" id="MobiDB-lite"/>
    </source>
</evidence>
<evidence type="ECO:0000313" key="4">
    <source>
        <dbReference type="Proteomes" id="UP001470230"/>
    </source>
</evidence>
<evidence type="ECO:0000256" key="1">
    <source>
        <dbReference type="SAM" id="Coils"/>
    </source>
</evidence>
<name>A0ABR2KUR7_9EUKA</name>
<evidence type="ECO:0000313" key="3">
    <source>
        <dbReference type="EMBL" id="KAK8894854.1"/>
    </source>
</evidence>
<dbReference type="Proteomes" id="UP001470230">
    <property type="component" value="Unassembled WGS sequence"/>
</dbReference>
<feature type="compositionally biased region" description="Basic residues" evidence="2">
    <location>
        <begin position="296"/>
        <end position="306"/>
    </location>
</feature>
<gene>
    <name evidence="3" type="ORF">M9Y10_023294</name>
</gene>
<feature type="compositionally biased region" description="Low complexity" evidence="2">
    <location>
        <begin position="279"/>
        <end position="295"/>
    </location>
</feature>
<keyword evidence="1" id="KW-0175">Coiled coil</keyword>
<reference evidence="3 4" key="1">
    <citation type="submission" date="2024-04" db="EMBL/GenBank/DDBJ databases">
        <title>Tritrichomonas musculus Genome.</title>
        <authorList>
            <person name="Alves-Ferreira E."/>
            <person name="Grigg M."/>
            <person name="Lorenzi H."/>
            <person name="Galac M."/>
        </authorList>
    </citation>
    <scope>NUCLEOTIDE SEQUENCE [LARGE SCALE GENOMIC DNA]</scope>
    <source>
        <strain evidence="3 4">EAF2021</strain>
    </source>
</reference>
<feature type="region of interest" description="Disordered" evidence="2">
    <location>
        <begin position="275"/>
        <end position="338"/>
    </location>
</feature>
<dbReference type="EMBL" id="JAPFFF010000003">
    <property type="protein sequence ID" value="KAK8894854.1"/>
    <property type="molecule type" value="Genomic_DNA"/>
</dbReference>
<accession>A0ABR2KUR7</accession>
<proteinExistence type="predicted"/>
<feature type="region of interest" description="Disordered" evidence="2">
    <location>
        <begin position="29"/>
        <end position="110"/>
    </location>
</feature>
<protein>
    <submittedName>
        <fullName evidence="3">Uncharacterized protein</fullName>
    </submittedName>
</protein>
<dbReference type="PANTHER" id="PTHR47026">
    <property type="entry name" value="PIGMENTOSA GTPASE REGULATOR-LIKE PROTEIN, PUTATIVE-RELATED"/>
    <property type="match status" value="1"/>
</dbReference>
<sequence>MSKHESFLSLTGKSDEYSSANDRLFRSKGVDPILSSISPPKSSSGTTISTIAESIAKSLLESDSGKNESSDEYSEEEEINQKESVDKNEIKKENEISQADKNIQDTSEKQEFIESSIDVNEKNDINFKLEKNVSNDSSSYEYFEEEEEIDEKKVLFQKIEREQEKEKEKRKREEEEEKEIKEKINLLNIEIIQPNQDYNKSMSSEDFNDKDSFTSKYEIIETEPETEKIKINAENIEIGQEKIEINSENVEDEKTKTGNLSIDLKPKNLLSTIRHSTDSLSSSSSVSPISSPIKNSNKKAKPKQQHHSIFDYTSPTRYNLKTPDSRLSKKSPKQKKKAITNVAEINDRETFRDYINGKLDSNKPQKDNYLYFMIHRKRYDSYLSHQEVVEICERLLSAPPGKKNNLDNPGDISLIIEELKRMKVESITNSDYSRGKKIEDLINSLRIQYRTLDREMFHKASLKTLEKKLDDIKSQIVEMNGKIKEEDYQENEKFKANLAELGVKHQNQLQDLEDSWRGPQKMRKYNKRSSTLLNGQYIERNLALIGEYDEANVVHQINKRNEKIESRRKHQVLNSSFENARSTMISEQGKEKERVINLQQDEKKYKKVLQKKNLEVLQKRKSVLEIQMADESNIDNFIAKKFKKDKSNVLPISVALTISDELVPTSPGTARDIENLNNFIAKPITSPLPLPPLTISQLKKQKKKSTVK</sequence>
<comment type="caution">
    <text evidence="3">The sequence shown here is derived from an EMBL/GenBank/DDBJ whole genome shotgun (WGS) entry which is preliminary data.</text>
</comment>
<feature type="compositionally biased region" description="Low complexity" evidence="2">
    <location>
        <begin position="32"/>
        <end position="58"/>
    </location>
</feature>
<dbReference type="PANTHER" id="PTHR47026:SF2">
    <property type="entry name" value="FLAGELLAR ASSOCIATED PROTEIN"/>
    <property type="match status" value="1"/>
</dbReference>
<organism evidence="3 4">
    <name type="scientific">Tritrichomonas musculus</name>
    <dbReference type="NCBI Taxonomy" id="1915356"/>
    <lineage>
        <taxon>Eukaryota</taxon>
        <taxon>Metamonada</taxon>
        <taxon>Parabasalia</taxon>
        <taxon>Tritrichomonadida</taxon>
        <taxon>Tritrichomonadidae</taxon>
        <taxon>Tritrichomonas</taxon>
    </lineage>
</organism>
<feature type="coiled-coil region" evidence="1">
    <location>
        <begin position="142"/>
        <end position="190"/>
    </location>
</feature>
<feature type="compositionally biased region" description="Basic residues" evidence="2">
    <location>
        <begin position="328"/>
        <end position="338"/>
    </location>
</feature>
<feature type="compositionally biased region" description="Basic and acidic residues" evidence="2">
    <location>
        <begin position="79"/>
        <end position="95"/>
    </location>
</feature>
<keyword evidence="4" id="KW-1185">Reference proteome</keyword>